<reference evidence="1" key="1">
    <citation type="submission" date="2014-09" db="EMBL/GenBank/DDBJ databases">
        <authorList>
            <person name="Magalhaes I.L.F."/>
            <person name="Oliveira U."/>
            <person name="Santos F.R."/>
            <person name="Vidigal T.H.D.A."/>
            <person name="Brescovit A.D."/>
            <person name="Santos A.J."/>
        </authorList>
    </citation>
    <scope>NUCLEOTIDE SEQUENCE</scope>
    <source>
        <tissue evidence="1">Shoot tissue taken approximately 20 cm above the soil surface</tissue>
    </source>
</reference>
<accession>A0A0A9F1K6</accession>
<dbReference type="EMBL" id="GBRH01191689">
    <property type="protein sequence ID" value="JAE06207.1"/>
    <property type="molecule type" value="Transcribed_RNA"/>
</dbReference>
<sequence length="44" mass="5305">MKFNLMIATVEDLMSRLHQLYNRTRKTRILLLKPLMLVPHNIKI</sequence>
<organism evidence="1">
    <name type="scientific">Arundo donax</name>
    <name type="common">Giant reed</name>
    <name type="synonym">Donax arundinaceus</name>
    <dbReference type="NCBI Taxonomy" id="35708"/>
    <lineage>
        <taxon>Eukaryota</taxon>
        <taxon>Viridiplantae</taxon>
        <taxon>Streptophyta</taxon>
        <taxon>Embryophyta</taxon>
        <taxon>Tracheophyta</taxon>
        <taxon>Spermatophyta</taxon>
        <taxon>Magnoliopsida</taxon>
        <taxon>Liliopsida</taxon>
        <taxon>Poales</taxon>
        <taxon>Poaceae</taxon>
        <taxon>PACMAD clade</taxon>
        <taxon>Arundinoideae</taxon>
        <taxon>Arundineae</taxon>
        <taxon>Arundo</taxon>
    </lineage>
</organism>
<dbReference type="AlphaFoldDB" id="A0A0A9F1K6"/>
<name>A0A0A9F1K6_ARUDO</name>
<proteinExistence type="predicted"/>
<evidence type="ECO:0000313" key="1">
    <source>
        <dbReference type="EMBL" id="JAE06207.1"/>
    </source>
</evidence>
<reference evidence="1" key="2">
    <citation type="journal article" date="2015" name="Data Brief">
        <title>Shoot transcriptome of the giant reed, Arundo donax.</title>
        <authorList>
            <person name="Barrero R.A."/>
            <person name="Guerrero F.D."/>
            <person name="Moolhuijzen P."/>
            <person name="Goolsby J.A."/>
            <person name="Tidwell J."/>
            <person name="Bellgard S.E."/>
            <person name="Bellgard M.I."/>
        </authorList>
    </citation>
    <scope>NUCLEOTIDE SEQUENCE</scope>
    <source>
        <tissue evidence="1">Shoot tissue taken approximately 20 cm above the soil surface</tissue>
    </source>
</reference>
<protein>
    <submittedName>
        <fullName evidence="1">Uncharacterized protein</fullName>
    </submittedName>
</protein>